<dbReference type="RefSeq" id="WP_307502381.1">
    <property type="nucleotide sequence ID" value="NZ_BAAACE010000029.1"/>
</dbReference>
<gene>
    <name evidence="1" type="ORF">QOZ92_000457</name>
</gene>
<reference evidence="1 2" key="1">
    <citation type="submission" date="2023-07" db="EMBL/GenBank/DDBJ databases">
        <title>Genomic Encyclopedia of Type Strains, Phase IV (KMG-IV): sequencing the most valuable type-strain genomes for metagenomic binning, comparative biology and taxonomic classification.</title>
        <authorList>
            <person name="Goeker M."/>
        </authorList>
    </citation>
    <scope>NUCLEOTIDE SEQUENCE [LARGE SCALE GENOMIC DNA]</scope>
    <source>
        <strain evidence="1 2">DSM 15049</strain>
    </source>
</reference>
<protein>
    <submittedName>
        <fullName evidence="1">Uncharacterized protein</fullName>
    </submittedName>
</protein>
<sequence length="89" mass="11064">MKGMRTMYFEDEVNELEFVTFKYNYEQITWEYLQLYIDKYKSEIKEIEDYIDSLNFEYWKYKSLKDMLVKEFCLQKILDDGVENEALSF</sequence>
<organism evidence="1 2">
    <name type="scientific">Paraclostridium ghonii</name>
    <dbReference type="NCBI Taxonomy" id="29358"/>
    <lineage>
        <taxon>Bacteria</taxon>
        <taxon>Bacillati</taxon>
        <taxon>Bacillota</taxon>
        <taxon>Clostridia</taxon>
        <taxon>Peptostreptococcales</taxon>
        <taxon>Peptostreptococcaceae</taxon>
        <taxon>Paraclostridium</taxon>
    </lineage>
</organism>
<keyword evidence="2" id="KW-1185">Reference proteome</keyword>
<accession>A0ABU0MWR1</accession>
<proteinExistence type="predicted"/>
<dbReference type="EMBL" id="JAUSWG010000002">
    <property type="protein sequence ID" value="MDQ0555344.1"/>
    <property type="molecule type" value="Genomic_DNA"/>
</dbReference>
<comment type="caution">
    <text evidence="1">The sequence shown here is derived from an EMBL/GenBank/DDBJ whole genome shotgun (WGS) entry which is preliminary data.</text>
</comment>
<evidence type="ECO:0000313" key="2">
    <source>
        <dbReference type="Proteomes" id="UP001232584"/>
    </source>
</evidence>
<evidence type="ECO:0000313" key="1">
    <source>
        <dbReference type="EMBL" id="MDQ0555344.1"/>
    </source>
</evidence>
<dbReference type="Proteomes" id="UP001232584">
    <property type="component" value="Unassembled WGS sequence"/>
</dbReference>
<name>A0ABU0MWR1_9FIRM</name>